<evidence type="ECO:0000313" key="2">
    <source>
        <dbReference type="RefSeq" id="XP_016671004.2"/>
    </source>
</evidence>
<dbReference type="InterPro" id="IPR015915">
    <property type="entry name" value="Kelch-typ_b-propeller"/>
</dbReference>
<dbReference type="OMA" id="QCTNPTH"/>
<proteinExistence type="predicted"/>
<gene>
    <name evidence="2" type="primary">LOC107890908</name>
</gene>
<dbReference type="PANTHER" id="PTHR47590:SF7">
    <property type="entry name" value="OS06G0711700 PROTEIN"/>
    <property type="match status" value="1"/>
</dbReference>
<reference evidence="1" key="1">
    <citation type="journal article" date="2020" name="Nat. Genet.">
        <title>Genomic diversifications of five Gossypium allopolyploid species and their impact on cotton improvement.</title>
        <authorList>
            <person name="Chen Z.J."/>
            <person name="Sreedasyam A."/>
            <person name="Ando A."/>
            <person name="Song Q."/>
            <person name="De Santiago L.M."/>
            <person name="Hulse-Kemp A.M."/>
            <person name="Ding M."/>
            <person name="Ye W."/>
            <person name="Kirkbride R.C."/>
            <person name="Jenkins J."/>
            <person name="Plott C."/>
            <person name="Lovell J."/>
            <person name="Lin Y.M."/>
            <person name="Vaughn R."/>
            <person name="Liu B."/>
            <person name="Simpson S."/>
            <person name="Scheffler B.E."/>
            <person name="Wen L."/>
            <person name="Saski C.A."/>
            <person name="Grover C.E."/>
            <person name="Hu G."/>
            <person name="Conover J.L."/>
            <person name="Carlson J.W."/>
            <person name="Shu S."/>
            <person name="Boston L.B."/>
            <person name="Williams M."/>
            <person name="Peterson D.G."/>
            <person name="McGee K."/>
            <person name="Jones D.C."/>
            <person name="Wendel J.F."/>
            <person name="Stelly D.M."/>
            <person name="Grimwood J."/>
            <person name="Schmutz J."/>
        </authorList>
    </citation>
    <scope>NUCLEOTIDE SEQUENCE [LARGE SCALE GENOMIC DNA]</scope>
    <source>
        <strain evidence="1">cv. TM-1</strain>
    </source>
</reference>
<dbReference type="Gene3D" id="2.120.10.80">
    <property type="entry name" value="Kelch-type beta propeller"/>
    <property type="match status" value="1"/>
</dbReference>
<dbReference type="AlphaFoldDB" id="A0A1U8I5J4"/>
<dbReference type="SUPFAM" id="SSF117281">
    <property type="entry name" value="Kelch motif"/>
    <property type="match status" value="1"/>
</dbReference>
<organism evidence="1 2">
    <name type="scientific">Gossypium hirsutum</name>
    <name type="common">Upland cotton</name>
    <name type="synonym">Gossypium mexicanum</name>
    <dbReference type="NCBI Taxonomy" id="3635"/>
    <lineage>
        <taxon>Eukaryota</taxon>
        <taxon>Viridiplantae</taxon>
        <taxon>Streptophyta</taxon>
        <taxon>Embryophyta</taxon>
        <taxon>Tracheophyta</taxon>
        <taxon>Spermatophyta</taxon>
        <taxon>Magnoliopsida</taxon>
        <taxon>eudicotyledons</taxon>
        <taxon>Gunneridae</taxon>
        <taxon>Pentapetalae</taxon>
        <taxon>rosids</taxon>
        <taxon>malvids</taxon>
        <taxon>Malvales</taxon>
        <taxon>Malvaceae</taxon>
        <taxon>Malvoideae</taxon>
        <taxon>Gossypium</taxon>
    </lineage>
</organism>
<dbReference type="Proteomes" id="UP000818029">
    <property type="component" value="Chromosome A11"/>
</dbReference>
<sequence length="420" mass="46958">MLKVESFTLKNCEPHTPRLNATPFSPLLPQSTLLLFLMEATPQCTNPTHYDSFDDSENGTLLPGLPDDLAQRCLSSLSPSLIFSVCHPWRRLLYFPSFPPFFSLYVLSSPLHGPTTTNPVPGGVDPQNSIEFFSFDPISSSWTPLPTPPQNPPLHLLHRHPSFLSRNLPIQSLTVSNHLVLIAATTHKLFPALSSPLVFHPESNSWFYGPQISTPRRWCVTGSAQGVIYLASGVGSHYQGDIARSMERWDLNKKRESWGWENKAPLKDGRFSREEVVAVGYRGKLCMVNVKGNAVKEGAVYDVELDKWEEMPQGMVAGWNGPAATMDEDAIYVIHEVKGRLSKYDGEKDCWEKVIELEQLKRAEQITAGRGKICAISAKGERIIVVDVRDKPAKFWEVAPPPGMEVVAVHVLPRMISRQH</sequence>
<reference evidence="2" key="2">
    <citation type="submission" date="2025-08" db="UniProtKB">
        <authorList>
            <consortium name="RefSeq"/>
        </authorList>
    </citation>
    <scope>IDENTIFICATION</scope>
</reference>
<dbReference type="RefSeq" id="XP_016671004.2">
    <property type="nucleotide sequence ID" value="XM_016815515.2"/>
</dbReference>
<dbReference type="SMR" id="A0A1U8I5J4"/>
<protein>
    <submittedName>
        <fullName evidence="2">F-box/kelch-repeat protein SKIP25</fullName>
    </submittedName>
</protein>
<dbReference type="PANTHER" id="PTHR47590">
    <property type="entry name" value="F-BOX/KELCH-REPEAT PROTEIN SKIP25"/>
    <property type="match status" value="1"/>
</dbReference>
<dbReference type="KEGG" id="ghi:107890908"/>
<name>A0A1U8I5J4_GOSHI</name>
<evidence type="ECO:0000313" key="1">
    <source>
        <dbReference type="Proteomes" id="UP000818029"/>
    </source>
</evidence>
<dbReference type="STRING" id="3635.A0A1U8I5J4"/>
<keyword evidence="1" id="KW-1185">Reference proteome</keyword>
<accession>A0A1U8I5J4</accession>
<dbReference type="PaxDb" id="3635-A0A1U8I5J4"/>
<dbReference type="GeneID" id="107890908"/>